<evidence type="ECO:0000313" key="4">
    <source>
        <dbReference type="EMBL" id="GEO31801.1"/>
    </source>
</evidence>
<sequence>MTQQDQGAASSRRGGRFRMPSLRGASAGAVAPAAGATGGSSGAATGSVPASPTGGRARAVSGTTSRGIRQITQPITRSIEQVAGQTEGVWRPVAGVLRWVSPLGWTILALGVVCWFVGARWGWTELLMVAGAALVLFLVCFVLALGRTKVRILAEVDPRRVVVGEPATGRIVVTNEARTPMLPILVELPVGLSAARFVLPALTPGTAHEELFVVPTSRRGVIRVGPATTVQGDPLGLMRRTLTWTERTELFVHPRTVALESLGAGLLRDLEGSTTEDVSMSDLAFHALREYQPGDDRRYIHWRSSAKAGRLLVRQFLDTRRSHVTVIVDPDPEQYRSGHGKTGRTDRDVERDVMAANAPTAIEADVETAISVGSSIMVRVMLDEQDATMVCGSEKVSRTVPQVGLDAMSRVEPGPIDLFAVSLDATELAPDTSTVFIVTGPHRPFIELQRAAGQFPPEVTRVIIVIDPQAEHGIRRGGGLSILTLSALEDLRPLLFTGVAR</sequence>
<name>A0A512D5Q7_9MICO</name>
<keyword evidence="5" id="KW-1185">Reference proteome</keyword>
<keyword evidence="2" id="KW-1133">Transmembrane helix</keyword>
<feature type="transmembrane region" description="Helical" evidence="2">
    <location>
        <begin position="126"/>
        <end position="146"/>
    </location>
</feature>
<dbReference type="OrthoDB" id="9812729at2"/>
<dbReference type="EMBL" id="BJYX01000027">
    <property type="protein sequence ID" value="GEO31801.1"/>
    <property type="molecule type" value="Genomic_DNA"/>
</dbReference>
<dbReference type="PANTHER" id="PTHR34351:SF1">
    <property type="entry name" value="SLR1927 PROTEIN"/>
    <property type="match status" value="1"/>
</dbReference>
<evidence type="ECO:0000313" key="5">
    <source>
        <dbReference type="Proteomes" id="UP000321534"/>
    </source>
</evidence>
<proteinExistence type="predicted"/>
<keyword evidence="2" id="KW-0472">Membrane</keyword>
<dbReference type="InterPro" id="IPR002881">
    <property type="entry name" value="DUF58"/>
</dbReference>
<evidence type="ECO:0000256" key="2">
    <source>
        <dbReference type="SAM" id="Phobius"/>
    </source>
</evidence>
<organism evidence="4 5">
    <name type="scientific">Terrabacter aerolatus</name>
    <dbReference type="NCBI Taxonomy" id="422442"/>
    <lineage>
        <taxon>Bacteria</taxon>
        <taxon>Bacillati</taxon>
        <taxon>Actinomycetota</taxon>
        <taxon>Actinomycetes</taxon>
        <taxon>Micrococcales</taxon>
        <taxon>Intrasporangiaceae</taxon>
        <taxon>Terrabacter</taxon>
    </lineage>
</organism>
<accession>A0A512D5Q7</accession>
<dbReference type="Proteomes" id="UP000321534">
    <property type="component" value="Unassembled WGS sequence"/>
</dbReference>
<dbReference type="PANTHER" id="PTHR34351">
    <property type="entry name" value="SLR1927 PROTEIN-RELATED"/>
    <property type="match status" value="1"/>
</dbReference>
<feature type="compositionally biased region" description="Low complexity" evidence="1">
    <location>
        <begin position="24"/>
        <end position="35"/>
    </location>
</feature>
<gene>
    <name evidence="4" type="ORF">TAE01_36110</name>
</gene>
<dbReference type="Pfam" id="PF01882">
    <property type="entry name" value="DUF58"/>
    <property type="match status" value="1"/>
</dbReference>
<evidence type="ECO:0000259" key="3">
    <source>
        <dbReference type="Pfam" id="PF01882"/>
    </source>
</evidence>
<dbReference type="RefSeq" id="WP_147068183.1">
    <property type="nucleotide sequence ID" value="NZ_BAAARO010000001.1"/>
</dbReference>
<evidence type="ECO:0000256" key="1">
    <source>
        <dbReference type="SAM" id="MobiDB-lite"/>
    </source>
</evidence>
<feature type="region of interest" description="Disordered" evidence="1">
    <location>
        <begin position="1"/>
        <end position="63"/>
    </location>
</feature>
<feature type="domain" description="DUF58" evidence="3">
    <location>
        <begin position="288"/>
        <end position="339"/>
    </location>
</feature>
<feature type="transmembrane region" description="Helical" evidence="2">
    <location>
        <begin position="99"/>
        <end position="119"/>
    </location>
</feature>
<dbReference type="AlphaFoldDB" id="A0A512D5Q7"/>
<feature type="compositionally biased region" description="Low complexity" evidence="1">
    <location>
        <begin position="42"/>
        <end position="51"/>
    </location>
</feature>
<reference evidence="4 5" key="1">
    <citation type="submission" date="2019-07" db="EMBL/GenBank/DDBJ databases">
        <title>Whole genome shotgun sequence of Terrabacter aerolatus NBRC 106305.</title>
        <authorList>
            <person name="Hosoyama A."/>
            <person name="Uohara A."/>
            <person name="Ohji S."/>
            <person name="Ichikawa N."/>
        </authorList>
    </citation>
    <scope>NUCLEOTIDE SEQUENCE [LARGE SCALE GENOMIC DNA]</scope>
    <source>
        <strain evidence="4 5">NBRC 106305</strain>
    </source>
</reference>
<comment type="caution">
    <text evidence="4">The sequence shown here is derived from an EMBL/GenBank/DDBJ whole genome shotgun (WGS) entry which is preliminary data.</text>
</comment>
<protein>
    <recommendedName>
        <fullName evidence="3">DUF58 domain-containing protein</fullName>
    </recommendedName>
</protein>
<keyword evidence="2" id="KW-0812">Transmembrane</keyword>